<keyword evidence="2" id="KW-1185">Reference proteome</keyword>
<name>A0A8S1MB83_9CILI</name>
<evidence type="ECO:0000313" key="2">
    <source>
        <dbReference type="Proteomes" id="UP000692954"/>
    </source>
</evidence>
<dbReference type="Proteomes" id="UP000692954">
    <property type="component" value="Unassembled WGS sequence"/>
</dbReference>
<sequence>MSLVYKLLKELMEIMVLLVFLIIQVQKKKKGTIQDKIMDC</sequence>
<organism evidence="1 2">
    <name type="scientific">Paramecium sonneborni</name>
    <dbReference type="NCBI Taxonomy" id="65129"/>
    <lineage>
        <taxon>Eukaryota</taxon>
        <taxon>Sar</taxon>
        <taxon>Alveolata</taxon>
        <taxon>Ciliophora</taxon>
        <taxon>Intramacronucleata</taxon>
        <taxon>Oligohymenophorea</taxon>
        <taxon>Peniculida</taxon>
        <taxon>Parameciidae</taxon>
        <taxon>Paramecium</taxon>
    </lineage>
</organism>
<protein>
    <submittedName>
        <fullName evidence="1">Uncharacterized protein</fullName>
    </submittedName>
</protein>
<comment type="caution">
    <text evidence="1">The sequence shown here is derived from an EMBL/GenBank/DDBJ whole genome shotgun (WGS) entry which is preliminary data.</text>
</comment>
<dbReference type="AlphaFoldDB" id="A0A8S1MB83"/>
<dbReference type="EMBL" id="CAJJDN010000032">
    <property type="protein sequence ID" value="CAD8074965.1"/>
    <property type="molecule type" value="Genomic_DNA"/>
</dbReference>
<accession>A0A8S1MB83</accession>
<reference evidence="1" key="1">
    <citation type="submission" date="2021-01" db="EMBL/GenBank/DDBJ databases">
        <authorList>
            <consortium name="Genoscope - CEA"/>
            <person name="William W."/>
        </authorList>
    </citation>
    <scope>NUCLEOTIDE SEQUENCE</scope>
</reference>
<gene>
    <name evidence="1" type="ORF">PSON_ATCC_30995.1.T0320367</name>
</gene>
<evidence type="ECO:0000313" key="1">
    <source>
        <dbReference type="EMBL" id="CAD8074965.1"/>
    </source>
</evidence>
<proteinExistence type="predicted"/>